<comment type="caution">
    <text evidence="1">The sequence shown here is derived from an EMBL/GenBank/DDBJ whole genome shotgun (WGS) entry which is preliminary data.</text>
</comment>
<dbReference type="Proteomes" id="UP000646827">
    <property type="component" value="Unassembled WGS sequence"/>
</dbReference>
<keyword evidence="2" id="KW-1185">Reference proteome</keyword>
<dbReference type="EMBL" id="JAEPRB010000086">
    <property type="protein sequence ID" value="KAG2222313.1"/>
    <property type="molecule type" value="Genomic_DNA"/>
</dbReference>
<accession>A0A8H7S6D3</accession>
<evidence type="ECO:0000313" key="1">
    <source>
        <dbReference type="EMBL" id="KAG2222313.1"/>
    </source>
</evidence>
<proteinExistence type="predicted"/>
<sequence length="68" mass="7707">MNPKDNLKTKSHWLDGEPDFIKACTTAISRQSSSDKNCILAVEKEEVQNDVRVIGCLKNMEIINRKDS</sequence>
<evidence type="ECO:0000313" key="2">
    <source>
        <dbReference type="Proteomes" id="UP000646827"/>
    </source>
</evidence>
<protein>
    <submittedName>
        <fullName evidence="1">Uncharacterized protein</fullName>
    </submittedName>
</protein>
<gene>
    <name evidence="1" type="ORF">INT45_001576</name>
</gene>
<organism evidence="1 2">
    <name type="scientific">Circinella minor</name>
    <dbReference type="NCBI Taxonomy" id="1195481"/>
    <lineage>
        <taxon>Eukaryota</taxon>
        <taxon>Fungi</taxon>
        <taxon>Fungi incertae sedis</taxon>
        <taxon>Mucoromycota</taxon>
        <taxon>Mucoromycotina</taxon>
        <taxon>Mucoromycetes</taxon>
        <taxon>Mucorales</taxon>
        <taxon>Lichtheimiaceae</taxon>
        <taxon>Circinella</taxon>
    </lineage>
</organism>
<dbReference type="AlphaFoldDB" id="A0A8H7S6D3"/>
<name>A0A8H7S6D3_9FUNG</name>
<reference evidence="1 2" key="1">
    <citation type="submission" date="2020-12" db="EMBL/GenBank/DDBJ databases">
        <title>Metabolic potential, ecology and presence of endohyphal bacteria is reflected in genomic diversity of Mucoromycotina.</title>
        <authorList>
            <person name="Muszewska A."/>
            <person name="Okrasinska A."/>
            <person name="Steczkiewicz K."/>
            <person name="Drgas O."/>
            <person name="Orlowska M."/>
            <person name="Perlinska-Lenart U."/>
            <person name="Aleksandrzak-Piekarczyk T."/>
            <person name="Szatraj K."/>
            <person name="Zielenkiewicz U."/>
            <person name="Pilsyk S."/>
            <person name="Malc E."/>
            <person name="Mieczkowski P."/>
            <person name="Kruszewska J.S."/>
            <person name="Biernat P."/>
            <person name="Pawlowska J."/>
        </authorList>
    </citation>
    <scope>NUCLEOTIDE SEQUENCE [LARGE SCALE GENOMIC DNA]</scope>
    <source>
        <strain evidence="1 2">CBS 142.35</strain>
    </source>
</reference>